<dbReference type="EMBL" id="JAJDKZ010000068">
    <property type="protein sequence ID" value="MCB8611490.1"/>
    <property type="molecule type" value="Genomic_DNA"/>
</dbReference>
<reference evidence="4" key="2">
    <citation type="journal article" date="2019" name="Int. J. Syst. Evol. Microbiol.">
        <title>Faecalibacillus intestinalis gen. nov., sp. nov. and Faecalibacillus faecis sp. nov., isolated from human faeces.</title>
        <authorList>
            <person name="Seo B."/>
            <person name="Jeon K."/>
            <person name="Baek I."/>
            <person name="Lee Y.M."/>
            <person name="Baek K."/>
            <person name="Ko G."/>
        </authorList>
    </citation>
    <scope>NUCLEOTIDE SEQUENCE</scope>
    <source>
        <strain evidence="4">SNUG30370</strain>
    </source>
</reference>
<dbReference type="Gene3D" id="3.40.50.1240">
    <property type="entry name" value="Phosphoglycerate mutase-like"/>
    <property type="match status" value="1"/>
</dbReference>
<dbReference type="InterPro" id="IPR029033">
    <property type="entry name" value="His_PPase_superfam"/>
</dbReference>
<comment type="caution">
    <text evidence="4">The sequence shown here is derived from an EMBL/GenBank/DDBJ whole genome shotgun (WGS) entry which is preliminary data.</text>
</comment>
<dbReference type="InterPro" id="IPR050275">
    <property type="entry name" value="PGM_Phosphatase"/>
</dbReference>
<evidence type="ECO:0000313" key="5">
    <source>
        <dbReference type="Proteomes" id="UP000241201"/>
    </source>
</evidence>
<proteinExistence type="predicted"/>
<dbReference type="AlphaFoldDB" id="A0A2T3FJI3"/>
<dbReference type="InterPro" id="IPR013078">
    <property type="entry name" value="His_Pase_superF_clade-1"/>
</dbReference>
<dbReference type="Proteomes" id="UP000241201">
    <property type="component" value="Unassembled WGS sequence"/>
</dbReference>
<dbReference type="SUPFAM" id="SSF53254">
    <property type="entry name" value="Phosphoglycerate mutase-like"/>
    <property type="match status" value="1"/>
</dbReference>
<dbReference type="GO" id="GO:0016791">
    <property type="term" value="F:phosphatase activity"/>
    <property type="evidence" value="ECO:0007669"/>
    <property type="project" value="TreeGrafter"/>
</dbReference>
<dbReference type="InterPro" id="IPR001345">
    <property type="entry name" value="PG/BPGM_mutase_AS"/>
</dbReference>
<gene>
    <name evidence="4" type="ORF">C7U55_13300</name>
    <name evidence="3" type="ORF">LJD69_12900</name>
</gene>
<protein>
    <submittedName>
        <fullName evidence="4">Histidine phosphatase family protein</fullName>
    </submittedName>
</protein>
<evidence type="ECO:0000256" key="1">
    <source>
        <dbReference type="PIRSR" id="PIRSR613078-1"/>
    </source>
</evidence>
<dbReference type="GO" id="GO:0005737">
    <property type="term" value="C:cytoplasm"/>
    <property type="evidence" value="ECO:0007669"/>
    <property type="project" value="TreeGrafter"/>
</dbReference>
<dbReference type="Proteomes" id="UP001198439">
    <property type="component" value="Unassembled WGS sequence"/>
</dbReference>
<feature type="binding site" evidence="2">
    <location>
        <begin position="9"/>
        <end position="16"/>
    </location>
    <ligand>
        <name>substrate</name>
    </ligand>
</feature>
<dbReference type="PANTHER" id="PTHR48100:SF5">
    <property type="entry name" value="HISTIDINE PHOSPHATASE FAMILY PROTEIN"/>
    <property type="match status" value="1"/>
</dbReference>
<sequence>MKKDLYLMRHGQTLFNVRRRIQGWCDSPLTESGKQQALKAKEYLKDISFDHYYSSTSERCCDTIELIIGNHYYKRLKGLKERNFGLFEGESEDLNPNFDDFGYDDLFPHYGGERKEDVQKRLKETLTDVMDKEDHQTVLALSHAGACRCFLSTVIDPEEVLKSGGLTNCCILHFTFENDTFKFVEIIRP</sequence>
<feature type="active site" description="Proton donor/acceptor" evidence="1">
    <location>
        <position position="81"/>
    </location>
</feature>
<evidence type="ECO:0000313" key="3">
    <source>
        <dbReference type="EMBL" id="MCB8611490.1"/>
    </source>
</evidence>
<dbReference type="Pfam" id="PF00300">
    <property type="entry name" value="His_Phos_1"/>
    <property type="match status" value="1"/>
</dbReference>
<keyword evidence="5" id="KW-1185">Reference proteome</keyword>
<dbReference type="PROSITE" id="PS00175">
    <property type="entry name" value="PG_MUTASE"/>
    <property type="match status" value="1"/>
</dbReference>
<dbReference type="GeneID" id="77472051"/>
<organism evidence="4 5">
    <name type="scientific">Faecalibacillus faecis</name>
    <dbReference type="NCBI Taxonomy" id="1982628"/>
    <lineage>
        <taxon>Bacteria</taxon>
        <taxon>Bacillati</taxon>
        <taxon>Bacillota</taxon>
        <taxon>Erysipelotrichia</taxon>
        <taxon>Erysipelotrichales</taxon>
        <taxon>Coprobacillaceae</taxon>
        <taxon>Faecalibacillus</taxon>
    </lineage>
</organism>
<evidence type="ECO:0000256" key="2">
    <source>
        <dbReference type="PIRSR" id="PIRSR613078-2"/>
    </source>
</evidence>
<reference evidence="3" key="3">
    <citation type="submission" date="2021-10" db="EMBL/GenBank/DDBJ databases">
        <title>Collection of gut derived symbiotic bacterial strains cultured from healthy donors.</title>
        <authorList>
            <person name="Lin H."/>
            <person name="Littmann E."/>
            <person name="Kohout C."/>
            <person name="Pamer E.G."/>
        </authorList>
    </citation>
    <scope>NUCLEOTIDE SEQUENCE</scope>
    <source>
        <strain evidence="3">DFI.4.48</strain>
    </source>
</reference>
<feature type="binding site" evidence="2">
    <location>
        <position position="59"/>
    </location>
    <ligand>
        <name>substrate</name>
    </ligand>
</feature>
<evidence type="ECO:0000313" key="4">
    <source>
        <dbReference type="EMBL" id="PST35412.1"/>
    </source>
</evidence>
<name>A0A2T3FJI3_9FIRM</name>
<dbReference type="SMART" id="SM00855">
    <property type="entry name" value="PGAM"/>
    <property type="match status" value="1"/>
</dbReference>
<accession>A0A2T3FJI3</accession>
<dbReference type="PANTHER" id="PTHR48100">
    <property type="entry name" value="BROAD-SPECIFICITY PHOSPHATASE YOR283W-RELATED"/>
    <property type="match status" value="1"/>
</dbReference>
<dbReference type="RefSeq" id="WP_106988955.1">
    <property type="nucleotide sequence ID" value="NZ_DBGCOW010000047.1"/>
</dbReference>
<reference evidence="5" key="1">
    <citation type="submission" date="2018-03" db="EMBL/GenBank/DDBJ databases">
        <title>Lachnoclostridium SNUG30370 gen.nov., sp.nov., isolated from human faeces.</title>
        <authorList>
            <person name="Seo B."/>
            <person name="Jeon K."/>
            <person name="Ko G."/>
        </authorList>
    </citation>
    <scope>NUCLEOTIDE SEQUENCE [LARGE SCALE GENOMIC DNA]</scope>
    <source>
        <strain evidence="5">SNUG30370</strain>
    </source>
</reference>
<dbReference type="CDD" id="cd07067">
    <property type="entry name" value="HP_PGM_like"/>
    <property type="match status" value="1"/>
</dbReference>
<dbReference type="EMBL" id="PYLP01000043">
    <property type="protein sequence ID" value="PST35412.1"/>
    <property type="molecule type" value="Genomic_DNA"/>
</dbReference>
<feature type="active site" description="Tele-phosphohistidine intermediate" evidence="1">
    <location>
        <position position="10"/>
    </location>
</feature>